<dbReference type="SUPFAM" id="SSF52402">
    <property type="entry name" value="Adenine nucleotide alpha hydrolases-like"/>
    <property type="match status" value="1"/>
</dbReference>
<evidence type="ECO:0000256" key="1">
    <source>
        <dbReference type="ARBA" id="ARBA00022679"/>
    </source>
</evidence>
<proteinExistence type="predicted"/>
<dbReference type="InterPro" id="IPR052023">
    <property type="entry name" value="Histidine_kinase_KdpD"/>
</dbReference>
<dbReference type="InterPro" id="IPR003852">
    <property type="entry name" value="Sig_transdc_His_kinase_KdpD_N"/>
</dbReference>
<dbReference type="FunFam" id="3.40.50.300:FF:000483">
    <property type="entry name" value="Sensor histidine kinase KdpD"/>
    <property type="match status" value="1"/>
</dbReference>
<dbReference type="EC" id="2.7.13.3" evidence="5"/>
<dbReference type="GO" id="GO:0005737">
    <property type="term" value="C:cytoplasm"/>
    <property type="evidence" value="ECO:0007669"/>
    <property type="project" value="UniProtKB-ARBA"/>
</dbReference>
<evidence type="ECO:0000256" key="2">
    <source>
        <dbReference type="ARBA" id="ARBA00022777"/>
    </source>
</evidence>
<dbReference type="KEGG" id="parq:DSM112329_00653"/>
<keyword evidence="3" id="KW-0902">Two-component regulatory system</keyword>
<dbReference type="PANTHER" id="PTHR45569:SF1">
    <property type="entry name" value="SENSOR PROTEIN KDPD"/>
    <property type="match status" value="1"/>
</dbReference>
<name>A0AAU7AQQ7_9ACTN</name>
<organism evidence="5">
    <name type="scientific">Paraconexibacter sp. AEG42_29</name>
    <dbReference type="NCBI Taxonomy" id="2997339"/>
    <lineage>
        <taxon>Bacteria</taxon>
        <taxon>Bacillati</taxon>
        <taxon>Actinomycetota</taxon>
        <taxon>Thermoleophilia</taxon>
        <taxon>Solirubrobacterales</taxon>
        <taxon>Paraconexibacteraceae</taxon>
        <taxon>Paraconexibacter</taxon>
    </lineage>
</organism>
<gene>
    <name evidence="5" type="primary">kdpD_1</name>
    <name evidence="5" type="ORF">DSM112329_00653</name>
</gene>
<dbReference type="Gene3D" id="3.40.50.300">
    <property type="entry name" value="P-loop containing nucleotide triphosphate hydrolases"/>
    <property type="match status" value="1"/>
</dbReference>
<dbReference type="PANTHER" id="PTHR45569">
    <property type="entry name" value="SENSOR PROTEIN KDPD"/>
    <property type="match status" value="1"/>
</dbReference>
<keyword evidence="1 5" id="KW-0808">Transferase</keyword>
<protein>
    <submittedName>
        <fullName evidence="5">Sensor protein KdpD</fullName>
        <ecNumber evidence="5">2.7.13.3</ecNumber>
    </submittedName>
</protein>
<dbReference type="InterPro" id="IPR027417">
    <property type="entry name" value="P-loop_NTPase"/>
</dbReference>
<dbReference type="GO" id="GO:0000155">
    <property type="term" value="F:phosphorelay sensor kinase activity"/>
    <property type="evidence" value="ECO:0007669"/>
    <property type="project" value="InterPro"/>
</dbReference>
<reference evidence="5" key="1">
    <citation type="submission" date="2022-12" db="EMBL/GenBank/DDBJ databases">
        <title>Paraconexibacter alkalitolerans sp. nov. and Baekduia alba sp. nov., isolated from soil and emended description of the genera Paraconexibacter (Chun et al., 2020) and Baekduia (An et al., 2020).</title>
        <authorList>
            <person name="Vieira S."/>
            <person name="Huber K.J."/>
            <person name="Geppert A."/>
            <person name="Wolf J."/>
            <person name="Neumann-Schaal M."/>
            <person name="Muesken M."/>
            <person name="Overmann J."/>
        </authorList>
    </citation>
    <scope>NUCLEOTIDE SEQUENCE</scope>
    <source>
        <strain evidence="5">AEG42_29</strain>
    </source>
</reference>
<accession>A0AAU7AQQ7</accession>
<sequence>MGEDAGTVGRRGHLTIYLGMAPGVGKTFRMLQDGHAALAAGRDVVVGVVESHGRAETAALVAGLPVLPRRTLVHRGVTLDELDLPGLLTRAPALCLVDELAHTNAPGTEHPKRHDDVEALVAAGIDVLSTVNVQHLESLNDQVAELSGVRVRETFPDAVLGRADEVVLIDLTPEALLARLRDGKVYPAARIAASLNGFFRIENLAALREVALRQVAEEVESRRLVTGAVGTRTQALARDTPQAVGERLLALVEPVPAAQRLVRRAWRSAQRLGADLDLLWVAPPAYAGGRADGEVERQLGALRQLASLLGATFLVEASGDVAGTVAAVARTRGTTYILLGRSRPARGLGRLATPLPQRLMSALPAVDVRIVADRSTRHDRTDGP</sequence>
<dbReference type="Pfam" id="PF02702">
    <property type="entry name" value="KdpD"/>
    <property type="match status" value="1"/>
</dbReference>
<keyword evidence="2" id="KW-0418">Kinase</keyword>
<dbReference type="AlphaFoldDB" id="A0AAU7AQQ7"/>
<dbReference type="RefSeq" id="WP_354700380.1">
    <property type="nucleotide sequence ID" value="NZ_CP114014.1"/>
</dbReference>
<evidence type="ECO:0000256" key="3">
    <source>
        <dbReference type="ARBA" id="ARBA00023012"/>
    </source>
</evidence>
<dbReference type="GO" id="GO:0005886">
    <property type="term" value="C:plasma membrane"/>
    <property type="evidence" value="ECO:0007669"/>
    <property type="project" value="TreeGrafter"/>
</dbReference>
<evidence type="ECO:0000259" key="4">
    <source>
        <dbReference type="Pfam" id="PF02702"/>
    </source>
</evidence>
<evidence type="ECO:0000313" key="5">
    <source>
        <dbReference type="EMBL" id="XAY03830.1"/>
    </source>
</evidence>
<dbReference type="EMBL" id="CP114014">
    <property type="protein sequence ID" value="XAY03830.1"/>
    <property type="molecule type" value="Genomic_DNA"/>
</dbReference>
<feature type="domain" description="Signal transduction histidine kinase osmosensitive K+ channel sensor N-terminal" evidence="4">
    <location>
        <begin position="10"/>
        <end position="219"/>
    </location>
</feature>